<name>A0A3D8JZQ2_9BURK</name>
<dbReference type="GO" id="GO:0005737">
    <property type="term" value="C:cytoplasm"/>
    <property type="evidence" value="ECO:0007669"/>
    <property type="project" value="UniProtKB-ARBA"/>
</dbReference>
<organism evidence="2 3">
    <name type="scientific">Trinickia dinghuensis</name>
    <dbReference type="NCBI Taxonomy" id="2291023"/>
    <lineage>
        <taxon>Bacteria</taxon>
        <taxon>Pseudomonadati</taxon>
        <taxon>Pseudomonadota</taxon>
        <taxon>Betaproteobacteria</taxon>
        <taxon>Burkholderiales</taxon>
        <taxon>Burkholderiaceae</taxon>
        <taxon>Trinickia</taxon>
    </lineage>
</organism>
<evidence type="ECO:0000259" key="1">
    <source>
        <dbReference type="Pfam" id="PF13883"/>
    </source>
</evidence>
<dbReference type="RefSeq" id="WP_115534070.1">
    <property type="nucleotide sequence ID" value="NZ_QRGA01000007.1"/>
</dbReference>
<dbReference type="InterPro" id="IPR012349">
    <property type="entry name" value="Split_barrel_FMN-bd"/>
</dbReference>
<gene>
    <name evidence="2" type="ORF">DWV00_13435</name>
</gene>
<sequence length="221" mass="24731">MNISAHAPLHLLHRKPTGALATHAREPLGYPYPTALPFATDARHRPVVLISRLAEHARNLEADQRAGFLIVDSPTNDDVLSGERLTLLGRFVSGGLEPSLVRRYLRYHPDAERYLALGDFSFRVLEIERMRYIGGFGAMGWLDADELDPLEPLTDEDETALIEYFDRHVSRPALVRLAGVDRYGADLKVDGQRRRCAFDSAKTDMPALEQALAQCISDHSD</sequence>
<evidence type="ECO:0000313" key="3">
    <source>
        <dbReference type="Proteomes" id="UP000256838"/>
    </source>
</evidence>
<dbReference type="OrthoDB" id="9776211at2"/>
<dbReference type="EMBL" id="QRGA01000007">
    <property type="protein sequence ID" value="RDU98312.1"/>
    <property type="molecule type" value="Genomic_DNA"/>
</dbReference>
<accession>A0A3D8JZQ2</accession>
<evidence type="ECO:0000313" key="2">
    <source>
        <dbReference type="EMBL" id="RDU98312.1"/>
    </source>
</evidence>
<comment type="caution">
    <text evidence="2">The sequence shown here is derived from an EMBL/GenBank/DDBJ whole genome shotgun (WGS) entry which is preliminary data.</text>
</comment>
<dbReference type="InterPro" id="IPR055343">
    <property type="entry name" value="CREG_beta-barrel"/>
</dbReference>
<dbReference type="Proteomes" id="UP000256838">
    <property type="component" value="Unassembled WGS sequence"/>
</dbReference>
<feature type="domain" description="CREG-like beta-barrel" evidence="1">
    <location>
        <begin position="11"/>
        <end position="146"/>
    </location>
</feature>
<dbReference type="Gene3D" id="3.20.180.10">
    <property type="entry name" value="PNP-oxidase-like"/>
    <property type="match status" value="1"/>
</dbReference>
<dbReference type="PANTHER" id="PTHR13343:SF17">
    <property type="entry name" value="CELLULAR REPRESSOR OF E1A-STIMULATED GENES, ISOFORM A"/>
    <property type="match status" value="1"/>
</dbReference>
<proteinExistence type="predicted"/>
<protein>
    <submittedName>
        <fullName evidence="2">Pyridoxamine 5'-phosphate oxidase</fullName>
    </submittedName>
</protein>
<dbReference type="AlphaFoldDB" id="A0A3D8JZQ2"/>
<dbReference type="PANTHER" id="PTHR13343">
    <property type="entry name" value="CREG1 PROTEIN"/>
    <property type="match status" value="1"/>
</dbReference>
<keyword evidence="3" id="KW-1185">Reference proteome</keyword>
<dbReference type="Gene3D" id="2.30.110.10">
    <property type="entry name" value="Electron Transport, Fmn-binding Protein, Chain A"/>
    <property type="match status" value="1"/>
</dbReference>
<dbReference type="Pfam" id="PF13883">
    <property type="entry name" value="CREG_beta-barrel"/>
    <property type="match status" value="1"/>
</dbReference>
<reference evidence="2 3" key="1">
    <citation type="submission" date="2018-08" db="EMBL/GenBank/DDBJ databases">
        <title>Paraburkholderia sp. DHOM06 isolated from forest soil.</title>
        <authorList>
            <person name="Gao Z.-H."/>
            <person name="Qiu L.-H."/>
        </authorList>
    </citation>
    <scope>NUCLEOTIDE SEQUENCE [LARGE SCALE GENOMIC DNA]</scope>
    <source>
        <strain evidence="2 3">DHOM06</strain>
    </source>
</reference>
<dbReference type="InterPro" id="IPR037119">
    <property type="entry name" value="Haem_oxidase_HugZ-like_sf"/>
</dbReference>
<dbReference type="SUPFAM" id="SSF50475">
    <property type="entry name" value="FMN-binding split barrel"/>
    <property type="match status" value="1"/>
</dbReference>